<dbReference type="PROSITE" id="PS00661">
    <property type="entry name" value="FERM_2"/>
    <property type="match status" value="1"/>
</dbReference>
<dbReference type="PANTHER" id="PTHR46900">
    <property type="entry name" value="TYROSINE-PROTEIN PHOSPHATASE NON-RECEPTOR TYPE 13"/>
    <property type="match status" value="1"/>
</dbReference>
<feature type="compositionally biased region" description="Low complexity" evidence="2">
    <location>
        <begin position="366"/>
        <end position="393"/>
    </location>
</feature>
<evidence type="ECO:0000259" key="5">
    <source>
        <dbReference type="PROSITE" id="PS51377"/>
    </source>
</evidence>
<dbReference type="Gene3D" id="2.30.29.30">
    <property type="entry name" value="Pleckstrin-homology domain (PH domain)/Phosphotyrosine-binding domain (PTB)"/>
    <property type="match status" value="1"/>
</dbReference>
<dbReference type="SUPFAM" id="SSF47031">
    <property type="entry name" value="Second domain of FERM"/>
    <property type="match status" value="1"/>
</dbReference>
<proteinExistence type="predicted"/>
<dbReference type="InterPro" id="IPR011993">
    <property type="entry name" value="PH-like_dom_sf"/>
</dbReference>
<dbReference type="PANTHER" id="PTHR46900:SF2">
    <property type="entry name" value="TYROSINE-PROTEIN PHOSPHATASE NON-RECEPTOR TYPE 13"/>
    <property type="match status" value="1"/>
</dbReference>
<dbReference type="InterPro" id="IPR001478">
    <property type="entry name" value="PDZ"/>
</dbReference>
<dbReference type="Gene3D" id="2.30.42.10">
    <property type="match status" value="1"/>
</dbReference>
<dbReference type="InterPro" id="IPR052074">
    <property type="entry name" value="NonRcpt_TyrProt_Phosphatase"/>
</dbReference>
<dbReference type="Gene3D" id="1.20.80.10">
    <property type="match status" value="1"/>
</dbReference>
<dbReference type="PRINTS" id="PR00661">
    <property type="entry name" value="ERMFAMILY"/>
</dbReference>
<dbReference type="Gene3D" id="1.10.510.10">
    <property type="entry name" value="Transferase(Phosphotransferase) domain 1"/>
    <property type="match status" value="1"/>
</dbReference>
<dbReference type="InterPro" id="IPR011019">
    <property type="entry name" value="KIND_dom"/>
</dbReference>
<dbReference type="Pfam" id="PF00373">
    <property type="entry name" value="FERM_M"/>
    <property type="match status" value="1"/>
</dbReference>
<feature type="compositionally biased region" description="Basic and acidic residues" evidence="2">
    <location>
        <begin position="280"/>
        <end position="291"/>
    </location>
</feature>
<feature type="compositionally biased region" description="Basic and acidic residues" evidence="2">
    <location>
        <begin position="930"/>
        <end position="940"/>
    </location>
</feature>
<dbReference type="InterPro" id="IPR000798">
    <property type="entry name" value="Ez/rad/moesin-like"/>
</dbReference>
<dbReference type="GO" id="GO:0008092">
    <property type="term" value="F:cytoskeletal protein binding"/>
    <property type="evidence" value="ECO:0007669"/>
    <property type="project" value="InterPro"/>
</dbReference>
<dbReference type="InterPro" id="IPR019749">
    <property type="entry name" value="Band_41_domain"/>
</dbReference>
<dbReference type="CDD" id="cd17101">
    <property type="entry name" value="FERM_F1_PTPN13_like"/>
    <property type="match status" value="1"/>
</dbReference>
<dbReference type="InterPro" id="IPR029071">
    <property type="entry name" value="Ubiquitin-like_domsf"/>
</dbReference>
<dbReference type="Pfam" id="PF09380">
    <property type="entry name" value="FERM_C"/>
    <property type="match status" value="1"/>
</dbReference>
<evidence type="ECO:0000313" key="6">
    <source>
        <dbReference type="EnsemblMetazoa" id="XP_020904478.1"/>
    </source>
</evidence>
<dbReference type="EnsemblMetazoa" id="XM_021048819.2">
    <property type="protein sequence ID" value="XP_020904478.1"/>
    <property type="gene ID" value="LOC110242794"/>
</dbReference>
<evidence type="ECO:0000256" key="1">
    <source>
        <dbReference type="ARBA" id="ARBA00022737"/>
    </source>
</evidence>
<feature type="region of interest" description="Disordered" evidence="2">
    <location>
        <begin position="845"/>
        <end position="880"/>
    </location>
</feature>
<dbReference type="Pfam" id="PF16474">
    <property type="entry name" value="KIND"/>
    <property type="match status" value="1"/>
</dbReference>
<dbReference type="CDD" id="cd14473">
    <property type="entry name" value="FERM_B-lobe"/>
    <property type="match status" value="1"/>
</dbReference>
<evidence type="ECO:0000256" key="2">
    <source>
        <dbReference type="SAM" id="MobiDB-lite"/>
    </source>
</evidence>
<dbReference type="RefSeq" id="XP_020904478.1">
    <property type="nucleotide sequence ID" value="XM_021048819.2"/>
</dbReference>
<dbReference type="PROSITE" id="PS50057">
    <property type="entry name" value="FERM_3"/>
    <property type="match status" value="1"/>
</dbReference>
<dbReference type="SMART" id="SM00295">
    <property type="entry name" value="B41"/>
    <property type="match status" value="1"/>
</dbReference>
<dbReference type="OrthoDB" id="5990168at2759"/>
<dbReference type="KEGG" id="epa:110242794"/>
<name>A0A913XHS0_EXADI</name>
<dbReference type="PROSITE" id="PS50106">
    <property type="entry name" value="PDZ"/>
    <property type="match status" value="1"/>
</dbReference>
<dbReference type="SUPFAM" id="SSF50156">
    <property type="entry name" value="PDZ domain-like"/>
    <property type="match status" value="1"/>
</dbReference>
<sequence length="1041" mass="116924">MPALIANTVTLEEVLEVRGGPLNEDELWSILAQSCQALYGVFVSGKARKRHFGTYTITPATILLCHTGKVKFSLDGDCPNDRSFTAPETYARKAFPSEAALEKICVYSLGMSLYHAAEFEVAVGKPISLHESLENILLTMCEDSAQARSGLIEVLQECQSRYMKKKYSDVVASLVESLLGDEIPDIELEDTGFDNEAFQNDTNGYSNVDGEIYPSSISPVLASPRHLPTPPPPQISTRGQPTSAELVGSNNRRLSTPSLRQGSTSPTRLNDSRNLPPSLEKYKSYLDESRSKRSMTASLNGLDQLDSKPPAKHQRMADIRHIPQYQEAPETREYNSHPLPKLPADLEPRLKVNGSRNGGDGLRRYSSVNSMTSNSSSTASGPRSSMFSDGRSSSAISLTQGSYALESYITDGYESEFNLNSLGSSVSRNRFRNERGPTSLRDQQYVSVSDLGRPPPGPNKHLPLVKQFKSLPDIGKELSTNEKDVSPAKTFFGPEFVMITEDPEKSIVNITPNAYLKKDAQKKGSSQNRKMVTVVALNGQKLQLMAEVSMTTKDLYEHVIKFLGITEKSFFGLAKLEDDEVIFLELDVKLSKYAPPKWKEPKGEIVEFILYFRVKFYVEHIALLSHLSSHHQFYLQLRKDILEGRLYCHEEAAFVLAGLALQAETGDYDESLDQEYFLVEHYLHPRIINKVSSEYAVSQLPEFHQNFVGLSEHQAELDFVKEAQQLPEYGIHFYKVQANKKSDAEKLYLGICVRGITVYESTGHIKSPIHKHSWPLTKKISFKKKKFFIEPRANPDGAKLTFYTNHYKKSKYLLSMCTAFHRFQMKMRTRLASIEHEVALDFAAEKQQQPSVDGPQKVSPYERTHPPPSYKQNSLDSPRNVLVRSISRDCSMEDLQKDTYREMSVDINHNVGNHGNGKTANRMLSTTSVHDETNYKHDEQPYVIDSTLNDPRKQEPNQQDDAKERLLPPQDLEVSKPRDVLASPEREIRVIKLRKEPFKGLGITVLGGENSRRLDLGIYVKAITEGGAAAKDGRLKAGGYM</sequence>
<dbReference type="InterPro" id="IPR019748">
    <property type="entry name" value="FERM_central"/>
</dbReference>
<feature type="compositionally biased region" description="Polar residues" evidence="2">
    <location>
        <begin position="235"/>
        <end position="275"/>
    </location>
</feature>
<feature type="region of interest" description="Disordered" evidence="2">
    <location>
        <begin position="930"/>
        <end position="978"/>
    </location>
</feature>
<evidence type="ECO:0000259" key="3">
    <source>
        <dbReference type="PROSITE" id="PS50057"/>
    </source>
</evidence>
<keyword evidence="7" id="KW-1185">Reference proteome</keyword>
<dbReference type="InterPro" id="IPR014352">
    <property type="entry name" value="FERM/acyl-CoA-bd_prot_sf"/>
</dbReference>
<dbReference type="InterPro" id="IPR018980">
    <property type="entry name" value="FERM_PH-like_C"/>
</dbReference>
<dbReference type="InterPro" id="IPR019747">
    <property type="entry name" value="FERM_CS"/>
</dbReference>
<feature type="compositionally biased region" description="Basic and acidic residues" evidence="2">
    <location>
        <begin position="950"/>
        <end position="966"/>
    </location>
</feature>
<evidence type="ECO:0008006" key="8">
    <source>
        <dbReference type="Google" id="ProtNLM"/>
    </source>
</evidence>
<dbReference type="Gene3D" id="3.10.20.90">
    <property type="entry name" value="Phosphatidylinositol 3-kinase Catalytic Subunit, Chain A, domain 1"/>
    <property type="match status" value="1"/>
</dbReference>
<feature type="region of interest" description="Disordered" evidence="2">
    <location>
        <begin position="427"/>
        <end position="462"/>
    </location>
</feature>
<evidence type="ECO:0000313" key="7">
    <source>
        <dbReference type="Proteomes" id="UP000887567"/>
    </source>
</evidence>
<dbReference type="InterPro" id="IPR036034">
    <property type="entry name" value="PDZ_sf"/>
</dbReference>
<dbReference type="SMART" id="SM00750">
    <property type="entry name" value="KIND"/>
    <property type="match status" value="1"/>
</dbReference>
<feature type="domain" description="FERM" evidence="3">
    <location>
        <begin position="530"/>
        <end position="828"/>
    </location>
</feature>
<reference evidence="6" key="1">
    <citation type="submission" date="2022-11" db="UniProtKB">
        <authorList>
            <consortium name="EnsemblMetazoa"/>
        </authorList>
    </citation>
    <scope>IDENTIFICATION</scope>
</reference>
<dbReference type="PROSITE" id="PS51377">
    <property type="entry name" value="KIND"/>
    <property type="match status" value="1"/>
</dbReference>
<feature type="domain" description="KIND" evidence="5">
    <location>
        <begin position="9"/>
        <end position="188"/>
    </location>
</feature>
<dbReference type="Pfam" id="PF09379">
    <property type="entry name" value="FERM_N"/>
    <property type="match status" value="1"/>
</dbReference>
<dbReference type="InterPro" id="IPR018979">
    <property type="entry name" value="FERM_N"/>
</dbReference>
<dbReference type="AlphaFoldDB" id="A0A913XHS0"/>
<organism evidence="6 7">
    <name type="scientific">Exaiptasia diaphana</name>
    <name type="common">Tropical sea anemone</name>
    <name type="synonym">Aiptasia pulchella</name>
    <dbReference type="NCBI Taxonomy" id="2652724"/>
    <lineage>
        <taxon>Eukaryota</taxon>
        <taxon>Metazoa</taxon>
        <taxon>Cnidaria</taxon>
        <taxon>Anthozoa</taxon>
        <taxon>Hexacorallia</taxon>
        <taxon>Actiniaria</taxon>
        <taxon>Aiptasiidae</taxon>
        <taxon>Exaiptasia</taxon>
    </lineage>
</organism>
<protein>
    <recommendedName>
        <fullName evidence="8">Tyrosine-protein phosphatase non-receptor type 13</fullName>
    </recommendedName>
</protein>
<dbReference type="SUPFAM" id="SSF54236">
    <property type="entry name" value="Ubiquitin-like"/>
    <property type="match status" value="1"/>
</dbReference>
<dbReference type="GeneID" id="110242794"/>
<evidence type="ECO:0000259" key="4">
    <source>
        <dbReference type="PROSITE" id="PS50106"/>
    </source>
</evidence>
<feature type="region of interest" description="Disordered" evidence="2">
    <location>
        <begin position="216"/>
        <end position="315"/>
    </location>
</feature>
<dbReference type="InterPro" id="IPR000299">
    <property type="entry name" value="FERM_domain"/>
</dbReference>
<feature type="region of interest" description="Disordered" evidence="2">
    <location>
        <begin position="330"/>
        <end position="393"/>
    </location>
</feature>
<accession>A0A913XHS0</accession>
<dbReference type="OMA" id="SPYERTH"/>
<keyword evidence="1" id="KW-0677">Repeat</keyword>
<dbReference type="SMART" id="SM01196">
    <property type="entry name" value="FERM_C"/>
    <property type="match status" value="1"/>
</dbReference>
<dbReference type="Proteomes" id="UP000887567">
    <property type="component" value="Unplaced"/>
</dbReference>
<dbReference type="PRINTS" id="PR00935">
    <property type="entry name" value="BAND41"/>
</dbReference>
<dbReference type="InterPro" id="IPR035963">
    <property type="entry name" value="FERM_2"/>
</dbReference>
<dbReference type="SUPFAM" id="SSF50729">
    <property type="entry name" value="PH domain-like"/>
    <property type="match status" value="1"/>
</dbReference>
<feature type="domain" description="PDZ" evidence="4">
    <location>
        <begin position="990"/>
        <end position="1041"/>
    </location>
</feature>